<dbReference type="Proteomes" id="UP000824988">
    <property type="component" value="Chromosome"/>
</dbReference>
<keyword evidence="5" id="KW-1185">Reference proteome</keyword>
<accession>A0A8D5AKZ2</accession>
<dbReference type="EMBL" id="AP019782">
    <property type="protein sequence ID" value="BBL69645.1"/>
    <property type="molecule type" value="Genomic_DNA"/>
</dbReference>
<feature type="transmembrane region" description="Helical" evidence="2">
    <location>
        <begin position="263"/>
        <end position="284"/>
    </location>
</feature>
<keyword evidence="3" id="KW-0732">Signal</keyword>
<protein>
    <recommendedName>
        <fullName evidence="6">Copper oxidase</fullName>
    </recommendedName>
</protein>
<dbReference type="AlphaFoldDB" id="A0A8D5AKZ2"/>
<evidence type="ECO:0000256" key="2">
    <source>
        <dbReference type="SAM" id="Phobius"/>
    </source>
</evidence>
<dbReference type="KEGG" id="moz:MoryE10_02510"/>
<keyword evidence="2" id="KW-0812">Transmembrane</keyword>
<evidence type="ECO:0000256" key="1">
    <source>
        <dbReference type="SAM" id="MobiDB-lite"/>
    </source>
</evidence>
<feature type="chain" id="PRO_5034346909" description="Copper oxidase" evidence="3">
    <location>
        <begin position="20"/>
        <end position="329"/>
    </location>
</feature>
<proteinExistence type="predicted"/>
<feature type="region of interest" description="Disordered" evidence="1">
    <location>
        <begin position="226"/>
        <end position="258"/>
    </location>
</feature>
<gene>
    <name evidence="4" type="ORF">MoryE10_02510</name>
</gene>
<organism evidence="4 5">
    <name type="scientific">Methylogaea oryzae</name>
    <dbReference type="NCBI Taxonomy" id="1295382"/>
    <lineage>
        <taxon>Bacteria</taxon>
        <taxon>Pseudomonadati</taxon>
        <taxon>Pseudomonadota</taxon>
        <taxon>Gammaproteobacteria</taxon>
        <taxon>Methylococcales</taxon>
        <taxon>Methylococcaceae</taxon>
        <taxon>Methylogaea</taxon>
    </lineage>
</organism>
<name>A0A8D5AKZ2_9GAMM</name>
<reference evidence="4" key="1">
    <citation type="submission" date="2019-06" db="EMBL/GenBank/DDBJ databases">
        <title>Complete genome sequence of Methylogaea oryzae strain JCM16910.</title>
        <authorList>
            <person name="Asakawa S."/>
        </authorList>
    </citation>
    <scope>NUCLEOTIDE SEQUENCE</scope>
    <source>
        <strain evidence="4">E10</strain>
    </source>
</reference>
<feature type="signal peptide" evidence="3">
    <location>
        <begin position="1"/>
        <end position="19"/>
    </location>
</feature>
<evidence type="ECO:0000313" key="5">
    <source>
        <dbReference type="Proteomes" id="UP000824988"/>
    </source>
</evidence>
<keyword evidence="2" id="KW-0472">Membrane</keyword>
<evidence type="ECO:0008006" key="6">
    <source>
        <dbReference type="Google" id="ProtNLM"/>
    </source>
</evidence>
<evidence type="ECO:0000313" key="4">
    <source>
        <dbReference type="EMBL" id="BBL69645.1"/>
    </source>
</evidence>
<dbReference type="RefSeq" id="WP_221047985.1">
    <property type="nucleotide sequence ID" value="NZ_AP019782.1"/>
</dbReference>
<evidence type="ECO:0000256" key="3">
    <source>
        <dbReference type="SAM" id="SignalP"/>
    </source>
</evidence>
<dbReference type="CDD" id="cd00920">
    <property type="entry name" value="Cupredoxin"/>
    <property type="match status" value="1"/>
</dbReference>
<sequence>MIRQATVGLALSLALVAQAPAKEAKQEVQLTEHDALMDHGDGHLMDMEGGMIMGQNKDKLPGGCDKVAEDKEITVKAGRKYSKPGFVFGFDQNQFQFKPCTRLKVNFVNEDNVRHQWMMHGLPKYIYQKGMFHLEITGPAKITGTLILPKEDKTYLVHCDIAQHMEKGMKAQLKVGKGSGELPSIPGLTANALPDNYKADAPAPVPATVLAEQADALAAAIKAKGGDSESAPGAKKSSGASAAAPKQSGKSADQAAPAAGSGAWLSGTTILGIAIGLFGAPYAWARIQARSRGKDVGSYVAAAFELLKEAVGTVMDLAFGLVRKFTAKK</sequence>
<keyword evidence="2" id="KW-1133">Transmembrane helix</keyword>